<dbReference type="Proteomes" id="UP000724058">
    <property type="component" value="Unassembled WGS sequence"/>
</dbReference>
<dbReference type="RefSeq" id="WP_173792843.1">
    <property type="nucleotide sequence ID" value="NZ_JAAIOD010000001.1"/>
</dbReference>
<organism evidence="1 2">
    <name type="scientific">Dorea longicatena</name>
    <dbReference type="NCBI Taxonomy" id="88431"/>
    <lineage>
        <taxon>Bacteria</taxon>
        <taxon>Bacillati</taxon>
        <taxon>Bacillota</taxon>
        <taxon>Clostridia</taxon>
        <taxon>Lachnospirales</taxon>
        <taxon>Lachnospiraceae</taxon>
        <taxon>Dorea</taxon>
    </lineage>
</organism>
<reference evidence="1" key="1">
    <citation type="journal article" date="2020" name="Cell Host Microbe">
        <title>Functional and Genomic Variation between Human-Derived Isolates of Lachnospiraceae Reveals Inter- and Intra-Species Diversity.</title>
        <authorList>
            <person name="Sorbara M.T."/>
            <person name="Littmann E.R."/>
            <person name="Fontana E."/>
            <person name="Moody T.U."/>
            <person name="Kohout C.E."/>
            <person name="Gjonbalaj M."/>
            <person name="Eaton V."/>
            <person name="Seok R."/>
            <person name="Leiner I.M."/>
            <person name="Pamer E.G."/>
        </authorList>
    </citation>
    <scope>NUCLEOTIDE SEQUENCE</scope>
    <source>
        <strain evidence="1">MSK.10.16</strain>
    </source>
</reference>
<proteinExistence type="predicted"/>
<dbReference type="EMBL" id="JAAIOD010000001">
    <property type="protein sequence ID" value="NSE56686.1"/>
    <property type="molecule type" value="Genomic_DNA"/>
</dbReference>
<accession>A0AAP7DW75</accession>
<comment type="caution">
    <text evidence="1">The sequence shown here is derived from an EMBL/GenBank/DDBJ whole genome shotgun (WGS) entry which is preliminary data.</text>
</comment>
<sequence>MSKLNGQDIINHINKKWTNQSCPYCGNRAWTIADKVFELREFNDGNIIVGGSSSILPVIPVTCNNCGHTVFVNAMSSGLMKE</sequence>
<evidence type="ECO:0000313" key="1">
    <source>
        <dbReference type="EMBL" id="NSE56686.1"/>
    </source>
</evidence>
<protein>
    <submittedName>
        <fullName evidence="1">Uncharacterized protein</fullName>
    </submittedName>
</protein>
<reference evidence="1" key="2">
    <citation type="submission" date="2020-02" db="EMBL/GenBank/DDBJ databases">
        <authorList>
            <person name="Littmann E."/>
            <person name="Sorbara M."/>
        </authorList>
    </citation>
    <scope>NUCLEOTIDE SEQUENCE</scope>
    <source>
        <strain evidence="1">MSK.10.16</strain>
    </source>
</reference>
<name>A0AAP7DW75_9FIRM</name>
<gene>
    <name evidence="1" type="ORF">G4332_00855</name>
</gene>
<dbReference type="AlphaFoldDB" id="A0AAP7DW75"/>
<evidence type="ECO:0000313" key="2">
    <source>
        <dbReference type="Proteomes" id="UP000724058"/>
    </source>
</evidence>